<keyword evidence="6" id="KW-0472">Membrane</keyword>
<sequence>MDVQKESMDPLPCESQSSGKIRKGFKLFGKRKPGNIFTIRNKGDGHNKSPVNKSKSLDGLSETGEADLVQEPDTDRGQEVSQGEMEQREEEALGEDGIQAFAHSRNSISSTSSARSLKFLSLLRGGRLGTGDRRVHTVSQPVGRQRRGLKGLFGTVRLRSKDKDCKGEVPPSPLLKSSRANSVEIIKEDLTLTPKVQPRLLDSPEQENTEPVESVSSQDSTPTTPPATVASRVPTDNVSRADEYVPPLPTSQPPLEPGDNSLNNLLADISSLLTFESISGGGDVIANVEAEWGKANATSKPTSPLYKPLTPSALTSTTASYSSVEKASSVAITMAVPTKTLSPPAQTTSSTAPALSAVVTTTKASALATSSDTLSSGFTATLSTTSIIKSSPTLAARKPSWAHVTTESISPTSSSPLLTKSTRSFSTTTATTVPINTSTPPVKVPSVRPAVTFTVSTLPSETEVSPQPVPLEIKPSQVTTPPPALPPVTHSPPAPVAFTKPSYTKLDFVSNPKLQTPTTVAPSSAGGESKEPVVATTVSTIRTSYFEPLVCKMATLSSSTTTDSVFGKPALTSAEMDSNQPPTSLATVPRVCPSPILTFTRKTEPSPPPVSETPSTTSNELPDLTKEKIQLCIDEVIPAPVTPATIITETPTSTDTTPNLTSQFKSITDPPQTADSVAKDPPQTPPDDSKEPPALIETVQSILSFAVDQIKPEDPPALKTDEDVLVSLAKVSPAPDSESVVILAPLSAPIPSPDSSLSLPSWPSEAPSKTGGSGEISLDEQVGSSTSNKPPRAQTVPSKKGEQHNASQVNLKSSSKEGKTHHAKPSGLSKIPVVGGGRAGKLPVRERQHVDNGADRGPPTPETEKQRPHFNSHDAGGKNKSPEVGTVGLTSKRTQERSQQPPQPKALTSSPRDTKIPMKHSPHPHYACQIPVARDTPRTKIPVSRVPVRRAGNKPADASGSSQIRK</sequence>
<feature type="compositionally biased region" description="Low complexity" evidence="7">
    <location>
        <begin position="646"/>
        <end position="661"/>
    </location>
</feature>
<dbReference type="Pfam" id="PF09422">
    <property type="entry name" value="AMER"/>
    <property type="match status" value="1"/>
</dbReference>
<keyword evidence="9" id="KW-1185">Reference proteome</keyword>
<feature type="compositionally biased region" description="Basic and acidic residues" evidence="7">
    <location>
        <begin position="862"/>
        <end position="881"/>
    </location>
</feature>
<dbReference type="AlphaFoldDB" id="A0A674MRI0"/>
<evidence type="ECO:0000256" key="2">
    <source>
        <dbReference type="ARBA" id="ARBA00007750"/>
    </source>
</evidence>
<comment type="similarity">
    <text evidence="2">Belongs to the Amer family.</text>
</comment>
<feature type="compositionally biased region" description="Low complexity" evidence="7">
    <location>
        <begin position="220"/>
        <end position="235"/>
    </location>
</feature>
<dbReference type="PANTHER" id="PTHR22237:SF3">
    <property type="entry name" value="APC MEMBRANE RECRUITMENT PROTEIN 2-LIKE"/>
    <property type="match status" value="1"/>
</dbReference>
<feature type="region of interest" description="Disordered" evidence="7">
    <location>
        <begin position="646"/>
        <end position="692"/>
    </location>
</feature>
<feature type="region of interest" description="Disordered" evidence="7">
    <location>
        <begin position="598"/>
        <end position="622"/>
    </location>
</feature>
<evidence type="ECO:0000313" key="9">
    <source>
        <dbReference type="Proteomes" id="UP000005226"/>
    </source>
</evidence>
<evidence type="ECO:0000256" key="1">
    <source>
        <dbReference type="ARBA" id="ARBA00004202"/>
    </source>
</evidence>
<protein>
    <recommendedName>
        <fullName evidence="10">APC membrane recruitment protein 2</fullName>
    </recommendedName>
</protein>
<keyword evidence="5" id="KW-0446">Lipid-binding</keyword>
<keyword evidence="3" id="KW-1003">Cell membrane</keyword>
<comment type="subcellular location">
    <subcellularLocation>
        <location evidence="1">Cell membrane</location>
        <topology evidence="1">Peripheral membrane protein</topology>
    </subcellularLocation>
</comment>
<feature type="compositionally biased region" description="Polar residues" evidence="7">
    <location>
        <begin position="888"/>
        <end position="911"/>
    </location>
</feature>
<feature type="compositionally biased region" description="Low complexity" evidence="7">
    <location>
        <begin position="104"/>
        <end position="113"/>
    </location>
</feature>
<feature type="region of interest" description="Disordered" evidence="7">
    <location>
        <begin position="751"/>
        <end position="966"/>
    </location>
</feature>
<dbReference type="OMA" id="TAPDICP"/>
<dbReference type="GO" id="GO:0060828">
    <property type="term" value="P:regulation of canonical Wnt signaling pathway"/>
    <property type="evidence" value="ECO:0007669"/>
    <property type="project" value="TreeGrafter"/>
</dbReference>
<dbReference type="GO" id="GO:0005546">
    <property type="term" value="F:phosphatidylinositol-4,5-bisphosphate binding"/>
    <property type="evidence" value="ECO:0007669"/>
    <property type="project" value="TreeGrafter"/>
</dbReference>
<feature type="compositionally biased region" description="Basic and acidic residues" evidence="7">
    <location>
        <begin position="843"/>
        <end position="854"/>
    </location>
</feature>
<accession>A0A674MRI0</accession>
<feature type="compositionally biased region" description="Low complexity" evidence="7">
    <location>
        <begin position="751"/>
        <end position="768"/>
    </location>
</feature>
<dbReference type="PANTHER" id="PTHR22237">
    <property type="entry name" value="APC MEMBRANE RECRUITMENT PROTEIN 2-RELATED"/>
    <property type="match status" value="1"/>
</dbReference>
<dbReference type="InterPro" id="IPR019003">
    <property type="entry name" value="AMER"/>
</dbReference>
<evidence type="ECO:0000256" key="7">
    <source>
        <dbReference type="SAM" id="MobiDB-lite"/>
    </source>
</evidence>
<evidence type="ECO:0000256" key="4">
    <source>
        <dbReference type="ARBA" id="ARBA00022687"/>
    </source>
</evidence>
<reference evidence="8 9" key="1">
    <citation type="journal article" date="2011" name="Genome Biol. Evol.">
        <title>Integration of the genetic map and genome assembly of fugu facilitates insights into distinct features of genome evolution in teleosts and mammals.</title>
        <authorList>
            <person name="Kai W."/>
            <person name="Kikuchi K."/>
            <person name="Tohari S."/>
            <person name="Chew A.K."/>
            <person name="Tay A."/>
            <person name="Fujiwara A."/>
            <person name="Hosoya S."/>
            <person name="Suetake H."/>
            <person name="Naruse K."/>
            <person name="Brenner S."/>
            <person name="Suzuki Y."/>
            <person name="Venkatesh B."/>
        </authorList>
    </citation>
    <scope>NUCLEOTIDE SEQUENCE [LARGE SCALE GENOMIC DNA]</scope>
</reference>
<feature type="region of interest" description="Disordered" evidence="7">
    <location>
        <begin position="1"/>
        <end position="113"/>
    </location>
</feature>
<keyword evidence="4" id="KW-0879">Wnt signaling pathway</keyword>
<feature type="region of interest" description="Disordered" evidence="7">
    <location>
        <begin position="129"/>
        <end position="181"/>
    </location>
</feature>
<organism evidence="8 9">
    <name type="scientific">Takifugu rubripes</name>
    <name type="common">Japanese pufferfish</name>
    <name type="synonym">Fugu rubripes</name>
    <dbReference type="NCBI Taxonomy" id="31033"/>
    <lineage>
        <taxon>Eukaryota</taxon>
        <taxon>Metazoa</taxon>
        <taxon>Chordata</taxon>
        <taxon>Craniata</taxon>
        <taxon>Vertebrata</taxon>
        <taxon>Euteleostomi</taxon>
        <taxon>Actinopterygii</taxon>
        <taxon>Neopterygii</taxon>
        <taxon>Teleostei</taxon>
        <taxon>Neoteleostei</taxon>
        <taxon>Acanthomorphata</taxon>
        <taxon>Eupercaria</taxon>
        <taxon>Tetraodontiformes</taxon>
        <taxon>Tetradontoidea</taxon>
        <taxon>Tetraodontidae</taxon>
        <taxon>Takifugu</taxon>
    </lineage>
</organism>
<reference evidence="8" key="2">
    <citation type="submission" date="2025-08" db="UniProtKB">
        <authorList>
            <consortium name="Ensembl"/>
        </authorList>
    </citation>
    <scope>IDENTIFICATION</scope>
</reference>
<proteinExistence type="inferred from homology"/>
<evidence type="ECO:0000313" key="8">
    <source>
        <dbReference type="Ensembl" id="ENSTRUP00000063595.1"/>
    </source>
</evidence>
<dbReference type="GeneTree" id="ENSGT01110000267449"/>
<evidence type="ECO:0008006" key="10">
    <source>
        <dbReference type="Google" id="ProtNLM"/>
    </source>
</evidence>
<reference evidence="8" key="3">
    <citation type="submission" date="2025-09" db="UniProtKB">
        <authorList>
            <consortium name="Ensembl"/>
        </authorList>
    </citation>
    <scope>IDENTIFICATION</scope>
</reference>
<gene>
    <name evidence="8" type="primary">LOC105417498</name>
</gene>
<dbReference type="InParanoid" id="A0A674MRI0"/>
<evidence type="ECO:0000256" key="6">
    <source>
        <dbReference type="ARBA" id="ARBA00023136"/>
    </source>
</evidence>
<feature type="compositionally biased region" description="Polar residues" evidence="7">
    <location>
        <begin position="662"/>
        <end position="675"/>
    </location>
</feature>
<feature type="compositionally biased region" description="Polar residues" evidence="7">
    <location>
        <begin position="804"/>
        <end position="813"/>
    </location>
</feature>
<name>A0A674MRI0_TAKRU</name>
<dbReference type="GO" id="GO:0016055">
    <property type="term" value="P:Wnt signaling pathway"/>
    <property type="evidence" value="ECO:0007669"/>
    <property type="project" value="UniProtKB-KW"/>
</dbReference>
<dbReference type="GO" id="GO:0005886">
    <property type="term" value="C:plasma membrane"/>
    <property type="evidence" value="ECO:0007669"/>
    <property type="project" value="UniProtKB-SubCell"/>
</dbReference>
<feature type="compositionally biased region" description="Basic residues" evidence="7">
    <location>
        <begin position="20"/>
        <end position="33"/>
    </location>
</feature>
<evidence type="ECO:0000256" key="5">
    <source>
        <dbReference type="ARBA" id="ARBA00023121"/>
    </source>
</evidence>
<feature type="region of interest" description="Disordered" evidence="7">
    <location>
        <begin position="194"/>
        <end position="259"/>
    </location>
</feature>
<dbReference type="GO" id="GO:0008013">
    <property type="term" value="F:beta-catenin binding"/>
    <property type="evidence" value="ECO:0007669"/>
    <property type="project" value="TreeGrafter"/>
</dbReference>
<dbReference type="Ensembl" id="ENSTRUT00000090084.1">
    <property type="protein sequence ID" value="ENSTRUP00000063595.1"/>
    <property type="gene ID" value="ENSTRUG00000030081.1"/>
</dbReference>
<dbReference type="Proteomes" id="UP000005226">
    <property type="component" value="Chromosome 15"/>
</dbReference>
<feature type="compositionally biased region" description="Pro residues" evidence="7">
    <location>
        <begin position="246"/>
        <end position="256"/>
    </location>
</feature>
<evidence type="ECO:0000256" key="3">
    <source>
        <dbReference type="ARBA" id="ARBA00022475"/>
    </source>
</evidence>